<dbReference type="EMBL" id="JAGTXO010000009">
    <property type="protein sequence ID" value="KAG8466081.1"/>
    <property type="molecule type" value="Genomic_DNA"/>
</dbReference>
<dbReference type="Pfam" id="PF01841">
    <property type="entry name" value="Transglut_core"/>
    <property type="match status" value="1"/>
</dbReference>
<name>A0A8J5XKN7_DIALT</name>
<accession>A0A8J5XKN7</accession>
<dbReference type="PANTHER" id="PTHR33490:SF3">
    <property type="entry name" value="CONSERVED INTEGRAL MEMBRANE PROTEIN"/>
    <property type="match status" value="1"/>
</dbReference>
<dbReference type="OrthoDB" id="10263258at2759"/>
<comment type="caution">
    <text evidence="3">The sequence shown here is derived from an EMBL/GenBank/DDBJ whole genome shotgun (WGS) entry which is preliminary data.</text>
</comment>
<dbReference type="SMART" id="SM00460">
    <property type="entry name" value="TGc"/>
    <property type="match status" value="1"/>
</dbReference>
<dbReference type="PANTHER" id="PTHR33490">
    <property type="entry name" value="BLR5614 PROTEIN-RELATED"/>
    <property type="match status" value="1"/>
</dbReference>
<dbReference type="AlphaFoldDB" id="A0A8J5XKN7"/>
<protein>
    <recommendedName>
        <fullName evidence="2">Transglutaminase-like domain-containing protein</fullName>
    </recommendedName>
</protein>
<reference evidence="3" key="1">
    <citation type="submission" date="2021-05" db="EMBL/GenBank/DDBJ databases">
        <title>The genome of the haptophyte Pavlova lutheri (Diacronema luteri, Pavlovales) - a model for lipid biosynthesis in eukaryotic algae.</title>
        <authorList>
            <person name="Hulatt C.J."/>
            <person name="Posewitz M.C."/>
        </authorList>
    </citation>
    <scope>NUCLEOTIDE SEQUENCE</scope>
    <source>
        <strain evidence="3">NIVA-4/92</strain>
    </source>
</reference>
<feature type="chain" id="PRO_5035158235" description="Transglutaminase-like domain-containing protein" evidence="1">
    <location>
        <begin position="20"/>
        <end position="564"/>
    </location>
</feature>
<gene>
    <name evidence="3" type="ORF">KFE25_005651</name>
</gene>
<evidence type="ECO:0000313" key="4">
    <source>
        <dbReference type="Proteomes" id="UP000751190"/>
    </source>
</evidence>
<organism evidence="3 4">
    <name type="scientific">Diacronema lutheri</name>
    <name type="common">Unicellular marine alga</name>
    <name type="synonym">Monochrysis lutheri</name>
    <dbReference type="NCBI Taxonomy" id="2081491"/>
    <lineage>
        <taxon>Eukaryota</taxon>
        <taxon>Haptista</taxon>
        <taxon>Haptophyta</taxon>
        <taxon>Pavlovophyceae</taxon>
        <taxon>Pavlovales</taxon>
        <taxon>Pavlovaceae</taxon>
        <taxon>Diacronema</taxon>
    </lineage>
</organism>
<feature type="domain" description="Transglutaminase-like" evidence="2">
    <location>
        <begin position="422"/>
        <end position="516"/>
    </location>
</feature>
<dbReference type="InterPro" id="IPR038765">
    <property type="entry name" value="Papain-like_cys_pep_sf"/>
</dbReference>
<keyword evidence="4" id="KW-1185">Reference proteome</keyword>
<evidence type="ECO:0000259" key="2">
    <source>
        <dbReference type="SMART" id="SM00460"/>
    </source>
</evidence>
<dbReference type="Gene3D" id="3.10.620.30">
    <property type="match status" value="1"/>
</dbReference>
<sequence>MRRSLLAVAALLGAWGAREEDWPDEDLWYTVRIADAPVGSLHTTVSHDGGRYLSTEAMHVLVHRGDDLSEMQFQTDFIEYDEASKPASLPRAIETSYVQEFAKQQIKMLCRFREGEIELTSHNGEQTHVTVAPLETTEWAARLQSRRQFKQGCLAGAEAIKYRTVRPELGPKVVDVTSMRVGRESLLVDGVDTPVTVWDVAIAGVPVNMSEVYPDEGAHRCERLYQMRMQMPFGDLRATISNRAEAEAAAVHVEGRVLPELVYAMFVPLSKRIESVNEAYEVRVRVTLRDALQKLELPTAGYQAVAPEARAGADDAGPPRVIVTVNVEAPSKATAAELADAAFTSPSAMVDSSDTFLQKLAASVASPRGAKGKRRAGAAGVGAGAGGGGPSDLEVALALRDLVYEHIETKDLTTAFASASEVARTKAGDCTEHAVLLAALLRCRQIPARVCHGLVYVERYDEETERGGHAVAVTPDGHVHADGADIDESAVRAQFGWHMWTQALVNGHWMDLDATLHVPYNVGHILVGTSSMADVEGHYEHMGMAGLIGNLDMELLYQRYEPSS</sequence>
<keyword evidence="1" id="KW-0732">Signal</keyword>
<dbReference type="InterPro" id="IPR002931">
    <property type="entry name" value="Transglutaminase-like"/>
</dbReference>
<dbReference type="Proteomes" id="UP000751190">
    <property type="component" value="Unassembled WGS sequence"/>
</dbReference>
<feature type="signal peptide" evidence="1">
    <location>
        <begin position="1"/>
        <end position="19"/>
    </location>
</feature>
<evidence type="ECO:0000256" key="1">
    <source>
        <dbReference type="SAM" id="SignalP"/>
    </source>
</evidence>
<proteinExistence type="predicted"/>
<dbReference type="SUPFAM" id="SSF54001">
    <property type="entry name" value="Cysteine proteinases"/>
    <property type="match status" value="1"/>
</dbReference>
<evidence type="ECO:0000313" key="3">
    <source>
        <dbReference type="EMBL" id="KAG8466081.1"/>
    </source>
</evidence>
<dbReference type="OMA" id="WARITEE"/>